<proteinExistence type="predicted"/>
<keyword evidence="3" id="KW-1185">Reference proteome</keyword>
<evidence type="ECO:0000256" key="1">
    <source>
        <dbReference type="SAM" id="MobiDB-lite"/>
    </source>
</evidence>
<accession>A0A8B9M5F2</accession>
<evidence type="ECO:0000313" key="3">
    <source>
        <dbReference type="Proteomes" id="UP000694541"/>
    </source>
</evidence>
<dbReference type="Ensembl" id="ENSANIT00000003111.1">
    <property type="protein sequence ID" value="ENSANIP00000003012.1"/>
    <property type="gene ID" value="ENSANIG00000002063.1"/>
</dbReference>
<organism evidence="2 3">
    <name type="scientific">Accipiter nisus</name>
    <name type="common">Eurasian sparrowhawk</name>
    <dbReference type="NCBI Taxonomy" id="211598"/>
    <lineage>
        <taxon>Eukaryota</taxon>
        <taxon>Metazoa</taxon>
        <taxon>Chordata</taxon>
        <taxon>Craniata</taxon>
        <taxon>Vertebrata</taxon>
        <taxon>Euteleostomi</taxon>
        <taxon>Archelosauria</taxon>
        <taxon>Archosauria</taxon>
        <taxon>Dinosauria</taxon>
        <taxon>Saurischia</taxon>
        <taxon>Theropoda</taxon>
        <taxon>Coelurosauria</taxon>
        <taxon>Aves</taxon>
        <taxon>Neognathae</taxon>
        <taxon>Neoaves</taxon>
        <taxon>Telluraves</taxon>
        <taxon>Accipitrimorphae</taxon>
        <taxon>Accipitriformes</taxon>
        <taxon>Accipitridae</taxon>
        <taxon>Accipitrinae</taxon>
        <taxon>Accipiter</taxon>
    </lineage>
</organism>
<dbReference type="Proteomes" id="UP000694541">
    <property type="component" value="Unplaced"/>
</dbReference>
<reference evidence="2" key="2">
    <citation type="submission" date="2025-09" db="UniProtKB">
        <authorList>
            <consortium name="Ensembl"/>
        </authorList>
    </citation>
    <scope>IDENTIFICATION</scope>
</reference>
<feature type="compositionally biased region" description="Basic and acidic residues" evidence="1">
    <location>
        <begin position="54"/>
        <end position="63"/>
    </location>
</feature>
<evidence type="ECO:0000313" key="2">
    <source>
        <dbReference type="Ensembl" id="ENSANIP00000003012.1"/>
    </source>
</evidence>
<dbReference type="AlphaFoldDB" id="A0A8B9M5F2"/>
<protein>
    <submittedName>
        <fullName evidence="2">Uncharacterized protein</fullName>
    </submittedName>
</protein>
<feature type="region of interest" description="Disordered" evidence="1">
    <location>
        <begin position="42"/>
        <end position="67"/>
    </location>
</feature>
<name>A0A8B9M5F2_9AVES</name>
<reference evidence="2" key="1">
    <citation type="submission" date="2025-08" db="UniProtKB">
        <authorList>
            <consortium name="Ensembl"/>
        </authorList>
    </citation>
    <scope>IDENTIFICATION</scope>
</reference>
<sequence>MHLLWGASTSLAWLLEPPLRYRALGRGSQAFRRVAAGLGGTGLSLAPPASRSHQCTEEKETFPKHPLSGCVPTRDVKASNHVPKPFSALLWKPEITATA</sequence>